<dbReference type="AlphaFoldDB" id="A0A9W6CMF9"/>
<evidence type="ECO:0000313" key="1">
    <source>
        <dbReference type="EMBL" id="GLI25256.1"/>
    </source>
</evidence>
<dbReference type="Proteomes" id="UP001245370">
    <property type="component" value="Unassembled WGS sequence"/>
</dbReference>
<dbReference type="EMBL" id="JAVDPY010000015">
    <property type="protein sequence ID" value="MDR6336701.1"/>
    <property type="molecule type" value="Genomic_DNA"/>
</dbReference>
<dbReference type="EMBL" id="BSDO01000013">
    <property type="protein sequence ID" value="GLI25256.1"/>
    <property type="molecule type" value="Genomic_DNA"/>
</dbReference>
<reference evidence="2 4" key="2">
    <citation type="submission" date="2023-07" db="EMBL/GenBank/DDBJ databases">
        <title>Genomic Encyclopedia of Type Strains, Phase IV (KMG-IV): sequencing the most valuable type-strain genomes for metagenomic binning, comparative biology and taxonomic classification.</title>
        <authorList>
            <person name="Goeker M."/>
        </authorList>
    </citation>
    <scope>NUCLEOTIDE SEQUENCE [LARGE SCALE GENOMIC DNA]</scope>
    <source>
        <strain evidence="2 4">DSM 338</strain>
    </source>
</reference>
<evidence type="ECO:0000313" key="4">
    <source>
        <dbReference type="Proteomes" id="UP001245370"/>
    </source>
</evidence>
<evidence type="ECO:0000313" key="2">
    <source>
        <dbReference type="EMBL" id="MDR6336701.1"/>
    </source>
</evidence>
<dbReference type="Proteomes" id="UP001144397">
    <property type="component" value="Unassembled WGS sequence"/>
</dbReference>
<comment type="caution">
    <text evidence="1">The sequence shown here is derived from an EMBL/GenBank/DDBJ whole genome shotgun (WGS) entry which is preliminary data.</text>
</comment>
<dbReference type="RefSeq" id="WP_281809927.1">
    <property type="nucleotide sequence ID" value="NZ_BSDO01000013.1"/>
</dbReference>
<sequence length="156" mass="16679">MTREDFEHFLIRFGTDVSLWPQDTRAAAEALLAADASVRALLAEETALERRLWDAARLTTAADTRPAQRVTRALANAPLPRQSRRHPVLWLPDWLIALDLRPAWPSIAALAGMALLGFMVGSSDTLVGIGAGARAGSATDVSAVVFEPGPIGEGVL</sequence>
<proteinExistence type="predicted"/>
<keyword evidence="4" id="KW-1185">Reference proteome</keyword>
<protein>
    <submittedName>
        <fullName evidence="1">Uncharacterized protein</fullName>
    </submittedName>
</protein>
<accession>A0A9W6CMF9</accession>
<gene>
    <name evidence="2" type="ORF">GGQ86_005204</name>
    <name evidence="1" type="ORF">XFLAVUS301_49300</name>
</gene>
<evidence type="ECO:0000313" key="3">
    <source>
        <dbReference type="Proteomes" id="UP001144397"/>
    </source>
</evidence>
<name>A0A9W6CMF9_XANFL</name>
<organism evidence="1 3">
    <name type="scientific">Xanthobacter flavus</name>
    <dbReference type="NCBI Taxonomy" id="281"/>
    <lineage>
        <taxon>Bacteria</taxon>
        <taxon>Pseudomonadati</taxon>
        <taxon>Pseudomonadota</taxon>
        <taxon>Alphaproteobacteria</taxon>
        <taxon>Hyphomicrobiales</taxon>
        <taxon>Xanthobacteraceae</taxon>
        <taxon>Xanthobacter</taxon>
    </lineage>
</organism>
<dbReference type="GeneID" id="95765703"/>
<reference evidence="1" key="1">
    <citation type="submission" date="2022-12" db="EMBL/GenBank/DDBJ databases">
        <title>Reference genome sequencing for broad-spectrum identification of bacterial and archaeal isolates by mass spectrometry.</title>
        <authorList>
            <person name="Sekiguchi Y."/>
            <person name="Tourlousse D.M."/>
        </authorList>
    </citation>
    <scope>NUCLEOTIDE SEQUENCE</scope>
    <source>
        <strain evidence="1">301</strain>
    </source>
</reference>